<evidence type="ECO:0000256" key="2">
    <source>
        <dbReference type="ARBA" id="ARBA00022692"/>
    </source>
</evidence>
<dbReference type="InterPro" id="IPR002379">
    <property type="entry name" value="ATPase_proteolipid_c-like_dom"/>
</dbReference>
<evidence type="ECO:0000259" key="6">
    <source>
        <dbReference type="Pfam" id="PF00137"/>
    </source>
</evidence>
<evidence type="ECO:0000313" key="8">
    <source>
        <dbReference type="Proteomes" id="UP000268469"/>
    </source>
</evidence>
<keyword evidence="2 5" id="KW-0812">Transmembrane</keyword>
<dbReference type="AlphaFoldDB" id="A0A660SIE5"/>
<evidence type="ECO:0000256" key="4">
    <source>
        <dbReference type="ARBA" id="ARBA00023136"/>
    </source>
</evidence>
<keyword evidence="4 5" id="KW-0472">Membrane</keyword>
<dbReference type="SUPFAM" id="SSF81333">
    <property type="entry name" value="F1F0 ATP synthase subunit C"/>
    <property type="match status" value="2"/>
</dbReference>
<protein>
    <submittedName>
        <fullName evidence="7">V-type ATP synthase subunit K</fullName>
    </submittedName>
</protein>
<evidence type="ECO:0000256" key="3">
    <source>
        <dbReference type="ARBA" id="ARBA00022989"/>
    </source>
</evidence>
<gene>
    <name evidence="7" type="ORF">DRP53_05425</name>
</gene>
<accession>A0A660SIE5</accession>
<dbReference type="CDD" id="cd18179">
    <property type="entry name" value="ATP-synt_Vo_Ao_c_NTPK_rpt1"/>
    <property type="match status" value="1"/>
</dbReference>
<dbReference type="CDD" id="cd18180">
    <property type="entry name" value="ATP-synt_Vo_Ao_c_NTPK_rpt2"/>
    <property type="match status" value="1"/>
</dbReference>
<dbReference type="Pfam" id="PF00137">
    <property type="entry name" value="ATP-synt_C"/>
    <property type="match status" value="2"/>
</dbReference>
<evidence type="ECO:0000256" key="1">
    <source>
        <dbReference type="ARBA" id="ARBA00004141"/>
    </source>
</evidence>
<comment type="caution">
    <text evidence="7">The sequence shown here is derived from an EMBL/GenBank/DDBJ whole genome shotgun (WGS) entry which is preliminary data.</text>
</comment>
<dbReference type="FunFam" id="1.20.120.610:FF:000005">
    <property type="entry name" value="V-type sodium ATPase subunit K"/>
    <property type="match status" value="1"/>
</dbReference>
<keyword evidence="3 5" id="KW-1133">Transmembrane helix</keyword>
<dbReference type="Proteomes" id="UP000268469">
    <property type="component" value="Unassembled WGS sequence"/>
</dbReference>
<organism evidence="7 8">
    <name type="scientific">candidate division WOR-3 bacterium</name>
    <dbReference type="NCBI Taxonomy" id="2052148"/>
    <lineage>
        <taxon>Bacteria</taxon>
        <taxon>Bacteria division WOR-3</taxon>
    </lineage>
</organism>
<evidence type="ECO:0000256" key="5">
    <source>
        <dbReference type="SAM" id="Phobius"/>
    </source>
</evidence>
<feature type="transmembrane region" description="Helical" evidence="5">
    <location>
        <begin position="89"/>
        <end position="110"/>
    </location>
</feature>
<comment type="subcellular location">
    <subcellularLocation>
        <location evidence="1">Membrane</location>
        <topology evidence="1">Multi-pass membrane protein</topology>
    </subcellularLocation>
</comment>
<dbReference type="InterPro" id="IPR035921">
    <property type="entry name" value="F/V-ATP_Csub_sf"/>
</dbReference>
<feature type="domain" description="V-ATPase proteolipid subunit C-like" evidence="6">
    <location>
        <begin position="92"/>
        <end position="151"/>
    </location>
</feature>
<dbReference type="Gene3D" id="1.20.120.610">
    <property type="entry name" value="lithium bound rotor ring of v- atpase"/>
    <property type="match status" value="1"/>
</dbReference>
<proteinExistence type="predicted"/>
<name>A0A660SIE5_UNCW3</name>
<feature type="transmembrane region" description="Helical" evidence="5">
    <location>
        <begin position="130"/>
        <end position="155"/>
    </location>
</feature>
<dbReference type="NCBIfam" id="NF005124">
    <property type="entry name" value="PRK06558.1"/>
    <property type="match status" value="1"/>
</dbReference>
<dbReference type="EMBL" id="QNBE01000043">
    <property type="protein sequence ID" value="RKX70312.1"/>
    <property type="molecule type" value="Genomic_DNA"/>
</dbReference>
<sequence>MGLGLGIAIFGAALASILGGVGSAIGVSMTAQVANGVLSEDPEKFGTLFLLVALPGTQGFYGFLGAFLLIMKLGLFGGEIPSLTVYQGLQYFGAAMPVAIAGLFSAIWQGRACTAGVELVAKRATEAMKAVIYGVLVETYAVLGLVITIFLVFGIKL</sequence>
<reference evidence="7 8" key="1">
    <citation type="submission" date="2018-06" db="EMBL/GenBank/DDBJ databases">
        <title>Extensive metabolic versatility and redundancy in microbially diverse, dynamic hydrothermal sediments.</title>
        <authorList>
            <person name="Dombrowski N."/>
            <person name="Teske A."/>
            <person name="Baker B.J."/>
        </authorList>
    </citation>
    <scope>NUCLEOTIDE SEQUENCE [LARGE SCALE GENOMIC DNA]</scope>
    <source>
        <strain evidence="7">B36_G15</strain>
    </source>
</reference>
<dbReference type="GO" id="GO:0033177">
    <property type="term" value="C:proton-transporting two-sector ATPase complex, proton-transporting domain"/>
    <property type="evidence" value="ECO:0007669"/>
    <property type="project" value="InterPro"/>
</dbReference>
<feature type="domain" description="V-ATPase proteolipid subunit C-like" evidence="6">
    <location>
        <begin position="10"/>
        <end position="69"/>
    </location>
</feature>
<dbReference type="GO" id="GO:0015078">
    <property type="term" value="F:proton transmembrane transporter activity"/>
    <property type="evidence" value="ECO:0007669"/>
    <property type="project" value="InterPro"/>
</dbReference>
<evidence type="ECO:0000313" key="7">
    <source>
        <dbReference type="EMBL" id="RKX70312.1"/>
    </source>
</evidence>